<dbReference type="Pfam" id="PF12796">
    <property type="entry name" value="Ank_2"/>
    <property type="match status" value="1"/>
</dbReference>
<dbReference type="SMART" id="SM00248">
    <property type="entry name" value="ANK"/>
    <property type="match status" value="2"/>
</dbReference>
<organism evidence="1 2">
    <name type="scientific">Aspergillus granulosus</name>
    <dbReference type="NCBI Taxonomy" id="176169"/>
    <lineage>
        <taxon>Eukaryota</taxon>
        <taxon>Fungi</taxon>
        <taxon>Dikarya</taxon>
        <taxon>Ascomycota</taxon>
        <taxon>Pezizomycotina</taxon>
        <taxon>Eurotiomycetes</taxon>
        <taxon>Eurotiomycetidae</taxon>
        <taxon>Eurotiales</taxon>
        <taxon>Aspergillaceae</taxon>
        <taxon>Aspergillus</taxon>
        <taxon>Aspergillus subgen. Nidulantes</taxon>
    </lineage>
</organism>
<proteinExistence type="predicted"/>
<evidence type="ECO:0000313" key="2">
    <source>
        <dbReference type="Proteomes" id="UP001610334"/>
    </source>
</evidence>
<gene>
    <name evidence="1" type="ORF">BJX63DRAFT_240884</name>
</gene>
<name>A0ABR4HBM0_9EURO</name>
<dbReference type="Proteomes" id="UP001610334">
    <property type="component" value="Unassembled WGS sequence"/>
</dbReference>
<dbReference type="EMBL" id="JBFXLT010000046">
    <property type="protein sequence ID" value="KAL2812624.1"/>
    <property type="molecule type" value="Genomic_DNA"/>
</dbReference>
<accession>A0ABR4HBM0</accession>
<dbReference type="InterPro" id="IPR002110">
    <property type="entry name" value="Ankyrin_rpt"/>
</dbReference>
<protein>
    <submittedName>
        <fullName evidence="1">Uncharacterized protein</fullName>
    </submittedName>
</protein>
<dbReference type="InterPro" id="IPR036770">
    <property type="entry name" value="Ankyrin_rpt-contain_sf"/>
</dbReference>
<comment type="caution">
    <text evidence="1">The sequence shown here is derived from an EMBL/GenBank/DDBJ whole genome shotgun (WGS) entry which is preliminary data.</text>
</comment>
<dbReference type="Gene3D" id="1.25.40.20">
    <property type="entry name" value="Ankyrin repeat-containing domain"/>
    <property type="match status" value="1"/>
</dbReference>
<dbReference type="SUPFAM" id="SSF48403">
    <property type="entry name" value="Ankyrin repeat"/>
    <property type="match status" value="1"/>
</dbReference>
<evidence type="ECO:0000313" key="1">
    <source>
        <dbReference type="EMBL" id="KAL2812624.1"/>
    </source>
</evidence>
<keyword evidence="2" id="KW-1185">Reference proteome</keyword>
<reference evidence="1 2" key="1">
    <citation type="submission" date="2024-07" db="EMBL/GenBank/DDBJ databases">
        <title>Section-level genome sequencing and comparative genomics of Aspergillus sections Usti and Cavernicolus.</title>
        <authorList>
            <consortium name="Lawrence Berkeley National Laboratory"/>
            <person name="Nybo J.L."/>
            <person name="Vesth T.C."/>
            <person name="Theobald S."/>
            <person name="Frisvad J.C."/>
            <person name="Larsen T.O."/>
            <person name="Kjaerboelling I."/>
            <person name="Rothschild-Mancinelli K."/>
            <person name="Lyhne E.K."/>
            <person name="Kogle M.E."/>
            <person name="Barry K."/>
            <person name="Clum A."/>
            <person name="Na H."/>
            <person name="Ledsgaard L."/>
            <person name="Lin J."/>
            <person name="Lipzen A."/>
            <person name="Kuo A."/>
            <person name="Riley R."/>
            <person name="Mondo S."/>
            <person name="Labutti K."/>
            <person name="Haridas S."/>
            <person name="Pangalinan J."/>
            <person name="Salamov A.A."/>
            <person name="Simmons B.A."/>
            <person name="Magnuson J.K."/>
            <person name="Chen J."/>
            <person name="Drula E."/>
            <person name="Henrissat B."/>
            <person name="Wiebenga A."/>
            <person name="Lubbers R.J."/>
            <person name="Gomes A.C."/>
            <person name="Makela M.R."/>
            <person name="Stajich J."/>
            <person name="Grigoriev I.V."/>
            <person name="Mortensen U.H."/>
            <person name="De Vries R.P."/>
            <person name="Baker S.E."/>
            <person name="Andersen M.R."/>
        </authorList>
    </citation>
    <scope>NUCLEOTIDE SEQUENCE [LARGE SCALE GENOMIC DNA]</scope>
    <source>
        <strain evidence="1 2">CBS 588.65</strain>
    </source>
</reference>
<sequence length="134" mass="14765">MSNDRSNLSAAAADGNIPLVFSVIEIGHNCKPSHQSSLNLALRYAAERGHLQLVKKLLRHSAKVDSPYSIPPILGAAKHGSPETVEALLRHHRLLPCWPWGYRKGKWMMAFLDAAARGLLDNLRIMLKNGLPAN</sequence>